<gene>
    <name evidence="1" type="ORF">GLOINDRAFT_9468</name>
</gene>
<dbReference type="HOGENOM" id="CLU_1750673_0_0_1"/>
<name>U9T7Y2_RHIID</name>
<protein>
    <submittedName>
        <fullName evidence="1">Uncharacterized protein</fullName>
    </submittedName>
</protein>
<accession>U9T7Y2</accession>
<evidence type="ECO:0000313" key="1">
    <source>
        <dbReference type="EMBL" id="ERZ99460.1"/>
    </source>
</evidence>
<sequence>MISESEEPIHLCNMELEYEDHIINIKYNLLLDHIKLDAYVRACDEALLGHDEVNQLDDDDEYQSNPDGIMVDEQEIGNGVYRSIRNLLQIFIPIWNESNPPILQPGDTINLKLGEDDKEKYETLAKVGNLFKYQLQDLQKNGISVDGMH</sequence>
<proteinExistence type="predicted"/>
<dbReference type="EMBL" id="KI297946">
    <property type="protein sequence ID" value="ERZ99460.1"/>
    <property type="molecule type" value="Genomic_DNA"/>
</dbReference>
<dbReference type="AlphaFoldDB" id="U9T7Y2"/>
<organism evidence="1">
    <name type="scientific">Rhizophagus irregularis (strain DAOM 181602 / DAOM 197198 / MUCL 43194)</name>
    <name type="common">Arbuscular mycorrhizal fungus</name>
    <name type="synonym">Glomus intraradices</name>
    <dbReference type="NCBI Taxonomy" id="747089"/>
    <lineage>
        <taxon>Eukaryota</taxon>
        <taxon>Fungi</taxon>
        <taxon>Fungi incertae sedis</taxon>
        <taxon>Mucoromycota</taxon>
        <taxon>Glomeromycotina</taxon>
        <taxon>Glomeromycetes</taxon>
        <taxon>Glomerales</taxon>
        <taxon>Glomeraceae</taxon>
        <taxon>Rhizophagus</taxon>
    </lineage>
</organism>
<reference evidence="1" key="1">
    <citation type="submission" date="2013-07" db="EMBL/GenBank/DDBJ databases">
        <title>The genome of an arbuscular mycorrhizal fungus provides insights into the evolution of the oldest plant symbiosis.</title>
        <authorList>
            <consortium name="DOE Joint Genome Institute"/>
            <person name="Tisserant E."/>
            <person name="Malbreil M."/>
            <person name="Kuo A."/>
            <person name="Kohler A."/>
            <person name="Symeonidi A."/>
            <person name="Balestrini R."/>
            <person name="Charron P."/>
            <person name="Duensing N."/>
            <person name="Frei-dit-Frey N."/>
            <person name="Gianinazzi-Pearson V."/>
            <person name="Gilbert B."/>
            <person name="Handa Y."/>
            <person name="Hijri M."/>
            <person name="Kaul R."/>
            <person name="Kawaguchi M."/>
            <person name="Krajinski F."/>
            <person name="Lammers P."/>
            <person name="Lapierre D."/>
            <person name="Masclaux F.G."/>
            <person name="Murat C."/>
            <person name="Morin E."/>
            <person name="Ndikumana S."/>
            <person name="Pagni M."/>
            <person name="Petitpierre D."/>
            <person name="Requena N."/>
            <person name="Rosikiewicz P."/>
            <person name="Riley R."/>
            <person name="Saito K."/>
            <person name="San Clemente H."/>
            <person name="Shapiro H."/>
            <person name="van Tuinen D."/>
            <person name="Becard G."/>
            <person name="Bonfante P."/>
            <person name="Paszkowski U."/>
            <person name="Shachar-Hill Y."/>
            <person name="Young J.P."/>
            <person name="Sanders I.R."/>
            <person name="Henrissat B."/>
            <person name="Rensing S.A."/>
            <person name="Grigoriev I.V."/>
            <person name="Corradi N."/>
            <person name="Roux C."/>
            <person name="Martin F."/>
        </authorList>
    </citation>
    <scope>NUCLEOTIDE SEQUENCE</scope>
    <source>
        <strain evidence="1">DAOM 197198</strain>
    </source>
</reference>